<evidence type="ECO:0000256" key="3">
    <source>
        <dbReference type="ARBA" id="ARBA00022692"/>
    </source>
</evidence>
<name>A0A7X0FBI4_9HYPH</name>
<dbReference type="InterPro" id="IPR001851">
    <property type="entry name" value="ABC_transp_permease"/>
</dbReference>
<feature type="transmembrane region" description="Helical" evidence="6">
    <location>
        <begin position="155"/>
        <end position="177"/>
    </location>
</feature>
<feature type="transmembrane region" description="Helical" evidence="6">
    <location>
        <begin position="86"/>
        <end position="107"/>
    </location>
</feature>
<sequence>MSLGSKRTNAYVLLALLALGLVFVLTVEDPVFIDYGVSFFYFLLLSASWNLLAGYAGQLSFAQMALALAGGYATAGISNSTGMSPLVSMVLAGLVTAAFGLVMGIVTLRFREIYLGLATYAFGGMFASWALAAGDITGGSRGMEVMPLFADGDNLARYALWLALGLNVAFFAAQWAILSSRWGFMAMAVRDREAVAQGLGVRTTLVKVTFFAFTAFWAGIAGGFYASYVSLVTPAMGSFTNMGLVMAMTVVGGMGSMLGPIFGTFIFRVIDYWTSGYGGEYTSLIFAALMLAAMLFARDGVIGLVARYGGKLMPKRDRWALDRPAEAPKPPAA</sequence>
<keyword evidence="5 6" id="KW-0472">Membrane</keyword>
<reference evidence="7 8" key="1">
    <citation type="submission" date="2020-08" db="EMBL/GenBank/DDBJ databases">
        <title>Genomic Encyclopedia of Type Strains, Phase IV (KMG-IV): sequencing the most valuable type-strain genomes for metagenomic binning, comparative biology and taxonomic classification.</title>
        <authorList>
            <person name="Goeker M."/>
        </authorList>
    </citation>
    <scope>NUCLEOTIDE SEQUENCE [LARGE SCALE GENOMIC DNA]</scope>
    <source>
        <strain evidence="7 8">DSM 7051</strain>
    </source>
</reference>
<keyword evidence="3 6" id="KW-0812">Transmembrane</keyword>
<evidence type="ECO:0000256" key="2">
    <source>
        <dbReference type="ARBA" id="ARBA00022475"/>
    </source>
</evidence>
<dbReference type="GO" id="GO:0005886">
    <property type="term" value="C:plasma membrane"/>
    <property type="evidence" value="ECO:0007669"/>
    <property type="project" value="UniProtKB-SubCell"/>
</dbReference>
<evidence type="ECO:0000256" key="6">
    <source>
        <dbReference type="SAM" id="Phobius"/>
    </source>
</evidence>
<keyword evidence="8" id="KW-1185">Reference proteome</keyword>
<proteinExistence type="predicted"/>
<dbReference type="AlphaFoldDB" id="A0A7X0FBI4"/>
<dbReference type="Proteomes" id="UP000536262">
    <property type="component" value="Unassembled WGS sequence"/>
</dbReference>
<dbReference type="EMBL" id="JACHOU010000014">
    <property type="protein sequence ID" value="MBB6356483.1"/>
    <property type="molecule type" value="Genomic_DNA"/>
</dbReference>
<keyword evidence="2" id="KW-1003">Cell membrane</keyword>
<evidence type="ECO:0000256" key="5">
    <source>
        <dbReference type="ARBA" id="ARBA00023136"/>
    </source>
</evidence>
<gene>
    <name evidence="7" type="ORF">GGR00_004295</name>
</gene>
<dbReference type="PANTHER" id="PTHR30482:SF10">
    <property type="entry name" value="HIGH-AFFINITY BRANCHED-CHAIN AMINO ACID TRANSPORT PROTEIN BRAE"/>
    <property type="match status" value="1"/>
</dbReference>
<comment type="subcellular location">
    <subcellularLocation>
        <location evidence="1">Cell membrane</location>
        <topology evidence="1">Multi-pass membrane protein</topology>
    </subcellularLocation>
</comment>
<keyword evidence="4 6" id="KW-1133">Transmembrane helix</keyword>
<feature type="transmembrane region" description="Helical" evidence="6">
    <location>
        <begin position="210"/>
        <end position="232"/>
    </location>
</feature>
<feature type="transmembrane region" description="Helical" evidence="6">
    <location>
        <begin position="282"/>
        <end position="306"/>
    </location>
</feature>
<dbReference type="InterPro" id="IPR043428">
    <property type="entry name" value="LivM-like"/>
</dbReference>
<dbReference type="CDD" id="cd06581">
    <property type="entry name" value="TM_PBP1_LivM_like"/>
    <property type="match status" value="1"/>
</dbReference>
<dbReference type="Pfam" id="PF02653">
    <property type="entry name" value="BPD_transp_2"/>
    <property type="match status" value="1"/>
</dbReference>
<feature type="transmembrane region" description="Helical" evidence="6">
    <location>
        <begin position="244"/>
        <end position="270"/>
    </location>
</feature>
<dbReference type="PANTHER" id="PTHR30482">
    <property type="entry name" value="HIGH-AFFINITY BRANCHED-CHAIN AMINO ACID TRANSPORT SYSTEM PERMEASE"/>
    <property type="match status" value="1"/>
</dbReference>
<organism evidence="7 8">
    <name type="scientific">Aminobacter aganoensis</name>
    <dbReference type="NCBI Taxonomy" id="83264"/>
    <lineage>
        <taxon>Bacteria</taxon>
        <taxon>Pseudomonadati</taxon>
        <taxon>Pseudomonadota</taxon>
        <taxon>Alphaproteobacteria</taxon>
        <taxon>Hyphomicrobiales</taxon>
        <taxon>Phyllobacteriaceae</taxon>
        <taxon>Aminobacter</taxon>
    </lineage>
</organism>
<protein>
    <submittedName>
        <fullName evidence="7">Branched-chain amino acid transport system permease protein</fullName>
    </submittedName>
</protein>
<evidence type="ECO:0000313" key="7">
    <source>
        <dbReference type="EMBL" id="MBB6356483.1"/>
    </source>
</evidence>
<dbReference type="RefSeq" id="WP_184700902.1">
    <property type="nucleotide sequence ID" value="NZ_BAABEG010000002.1"/>
</dbReference>
<comment type="caution">
    <text evidence="7">The sequence shown here is derived from an EMBL/GenBank/DDBJ whole genome shotgun (WGS) entry which is preliminary data.</text>
</comment>
<evidence type="ECO:0000313" key="8">
    <source>
        <dbReference type="Proteomes" id="UP000536262"/>
    </source>
</evidence>
<evidence type="ECO:0000256" key="1">
    <source>
        <dbReference type="ARBA" id="ARBA00004651"/>
    </source>
</evidence>
<feature type="transmembrane region" description="Helical" evidence="6">
    <location>
        <begin position="113"/>
        <end position="134"/>
    </location>
</feature>
<accession>A0A7X0FBI4</accession>
<evidence type="ECO:0000256" key="4">
    <source>
        <dbReference type="ARBA" id="ARBA00022989"/>
    </source>
</evidence>
<dbReference type="GO" id="GO:0015658">
    <property type="term" value="F:branched-chain amino acid transmembrane transporter activity"/>
    <property type="evidence" value="ECO:0007669"/>
    <property type="project" value="InterPro"/>
</dbReference>